<reference evidence="2" key="1">
    <citation type="submission" date="2013-01" db="EMBL/GenBank/DDBJ databases">
        <title>Draft Genome Sequence of a Mulberry Tree, Morus notabilis C.K. Schneid.</title>
        <authorList>
            <person name="He N."/>
            <person name="Zhao S."/>
        </authorList>
    </citation>
    <scope>NUCLEOTIDE SEQUENCE</scope>
</reference>
<keyword evidence="2" id="KW-1185">Reference proteome</keyword>
<sequence>MNSLLDRATFPGKIGGEFGFITKWDTCRNVIGSEEETCHVSRLEWWSVLARSQSGGQLARAEKVLGWHAVARDPRKEGLGRALTDAWKERAL</sequence>
<gene>
    <name evidence="1" type="ORF">L484_012006</name>
</gene>
<organism evidence="1 2">
    <name type="scientific">Morus notabilis</name>
    <dbReference type="NCBI Taxonomy" id="981085"/>
    <lineage>
        <taxon>Eukaryota</taxon>
        <taxon>Viridiplantae</taxon>
        <taxon>Streptophyta</taxon>
        <taxon>Embryophyta</taxon>
        <taxon>Tracheophyta</taxon>
        <taxon>Spermatophyta</taxon>
        <taxon>Magnoliopsida</taxon>
        <taxon>eudicotyledons</taxon>
        <taxon>Gunneridae</taxon>
        <taxon>Pentapetalae</taxon>
        <taxon>rosids</taxon>
        <taxon>fabids</taxon>
        <taxon>Rosales</taxon>
        <taxon>Moraceae</taxon>
        <taxon>Moreae</taxon>
        <taxon>Morus</taxon>
    </lineage>
</organism>
<evidence type="ECO:0000313" key="1">
    <source>
        <dbReference type="EMBL" id="EXB97438.1"/>
    </source>
</evidence>
<dbReference type="Proteomes" id="UP000030645">
    <property type="component" value="Unassembled WGS sequence"/>
</dbReference>
<dbReference type="EMBL" id="KE345278">
    <property type="protein sequence ID" value="EXB97438.1"/>
    <property type="molecule type" value="Genomic_DNA"/>
</dbReference>
<protein>
    <submittedName>
        <fullName evidence="1">Uncharacterized protein</fullName>
    </submittedName>
</protein>
<proteinExistence type="predicted"/>
<accession>W9RM21</accession>
<name>W9RM21_9ROSA</name>
<dbReference type="AlphaFoldDB" id="W9RM21"/>
<evidence type="ECO:0000313" key="2">
    <source>
        <dbReference type="Proteomes" id="UP000030645"/>
    </source>
</evidence>